<dbReference type="Pfam" id="PF10756">
    <property type="entry name" value="bPH_6"/>
    <property type="match status" value="1"/>
</dbReference>
<keyword evidence="1" id="KW-1133">Transmembrane helix</keyword>
<name>A0A1I2N3K8_9ACTN</name>
<gene>
    <name evidence="3" type="ORF">SAMN05421678_103166</name>
</gene>
<dbReference type="AlphaFoldDB" id="A0A1I2N3K8"/>
<feature type="transmembrane region" description="Helical" evidence="1">
    <location>
        <begin position="26"/>
        <end position="46"/>
    </location>
</feature>
<evidence type="ECO:0000313" key="3">
    <source>
        <dbReference type="EMBL" id="SFF97690.1"/>
    </source>
</evidence>
<accession>A0A1I2N3K8</accession>
<dbReference type="EMBL" id="FOOI01000003">
    <property type="protein sequence ID" value="SFF97690.1"/>
    <property type="molecule type" value="Genomic_DNA"/>
</dbReference>
<keyword evidence="1" id="KW-0472">Membrane</keyword>
<feature type="transmembrane region" description="Helical" evidence="1">
    <location>
        <begin position="119"/>
        <end position="136"/>
    </location>
</feature>
<protein>
    <submittedName>
        <fullName evidence="3">PH domain-containing protein</fullName>
    </submittedName>
</protein>
<reference evidence="3 4" key="1">
    <citation type="submission" date="2016-10" db="EMBL/GenBank/DDBJ databases">
        <authorList>
            <person name="de Groot N.N."/>
        </authorList>
    </citation>
    <scope>NUCLEOTIDE SEQUENCE [LARGE SCALE GENOMIC DNA]</scope>
    <source>
        <strain evidence="3 4">CPCC 202808</strain>
    </source>
</reference>
<keyword evidence="1" id="KW-0812">Transmembrane</keyword>
<feature type="transmembrane region" description="Helical" evidence="1">
    <location>
        <begin position="173"/>
        <end position="191"/>
    </location>
</feature>
<dbReference type="Proteomes" id="UP000199052">
    <property type="component" value="Unassembled WGS sequence"/>
</dbReference>
<sequence length="202" mass="22553">MHVVHESSSRIERSDGVIRLRRPGTAAFVGVLALGMMALGVAAMVSPPGENSLVDRLISASLCVALAWVIWRTGGYPRLEITPSHLIVRNPVFTHEIPWRAIDDVEAVDGLTIVMPDYYYVRALAFGGSIFLDIFGDRTLRRAQRLIAAARDRPLAGPDMPPPEPRRLLHVQWWLLPVVLILVVVVAWGTWKLDTPALWRPR</sequence>
<evidence type="ECO:0000259" key="2">
    <source>
        <dbReference type="Pfam" id="PF10756"/>
    </source>
</evidence>
<evidence type="ECO:0000256" key="1">
    <source>
        <dbReference type="SAM" id="Phobius"/>
    </source>
</evidence>
<evidence type="ECO:0000313" key="4">
    <source>
        <dbReference type="Proteomes" id="UP000199052"/>
    </source>
</evidence>
<feature type="domain" description="Low molecular weight protein antigen 6 PH" evidence="2">
    <location>
        <begin position="77"/>
        <end position="113"/>
    </location>
</feature>
<dbReference type="InterPro" id="IPR019692">
    <property type="entry name" value="CFP-6_PH"/>
</dbReference>
<organism evidence="3 4">
    <name type="scientific">Actinopolymorpha cephalotaxi</name>
    <dbReference type="NCBI Taxonomy" id="504797"/>
    <lineage>
        <taxon>Bacteria</taxon>
        <taxon>Bacillati</taxon>
        <taxon>Actinomycetota</taxon>
        <taxon>Actinomycetes</taxon>
        <taxon>Propionibacteriales</taxon>
        <taxon>Actinopolymorphaceae</taxon>
        <taxon>Actinopolymorpha</taxon>
    </lineage>
</organism>
<proteinExistence type="predicted"/>